<dbReference type="Pfam" id="PF21365">
    <property type="entry name" value="Glyco_hydro_31_3rd"/>
    <property type="match status" value="1"/>
</dbReference>
<evidence type="ECO:0000313" key="7">
    <source>
        <dbReference type="EMBL" id="KZZ86601.1"/>
    </source>
</evidence>
<keyword evidence="3 4" id="KW-0326">Glycosidase</keyword>
<evidence type="ECO:0000256" key="2">
    <source>
        <dbReference type="ARBA" id="ARBA00022801"/>
    </source>
</evidence>
<dbReference type="VEuPathDB" id="FungiDB:AAP_06406"/>
<dbReference type="Pfam" id="PF01055">
    <property type="entry name" value="Glyco_hydro_31_2nd"/>
    <property type="match status" value="1"/>
</dbReference>
<feature type="domain" description="Glycoside hydrolase family 31 TIM barrel" evidence="5">
    <location>
        <begin position="61"/>
        <end position="323"/>
    </location>
</feature>
<keyword evidence="8" id="KW-1185">Reference proteome</keyword>
<dbReference type="FunFam" id="2.60.40.1180:FF:000057">
    <property type="entry name" value="Sugar hydrolase, putative"/>
    <property type="match status" value="1"/>
</dbReference>
<evidence type="ECO:0000313" key="8">
    <source>
        <dbReference type="Proteomes" id="UP000242877"/>
    </source>
</evidence>
<evidence type="ECO:0000259" key="5">
    <source>
        <dbReference type="Pfam" id="PF01055"/>
    </source>
</evidence>
<dbReference type="InterPro" id="IPR050985">
    <property type="entry name" value="Alpha-glycosidase_related"/>
</dbReference>
<sequence length="496" mass="56309">MKFTEGMWLLQEGVTVDWMDNVERTNVNGNTAELLLNKRQFSRGDTLNSATVTCEVTSPIEGWCDFQFDTDMFPDPAAYLRRLKERGLRISIWINSYVGQASPLFKEGKEKGYFIKRTDGSVWQWDLWQAGMAVVDFTNPEARAWFCKQLDHLMDMGVDSFKTDFGERIPYKDVVYHDGSDPVRMHNYYAFLYNKTVYEHMTNRFGKSQGCLFARSATAGGQQFPVHWGGDCESTYEAMAESVRGGLSLMLSGFTFWASDIGGFEGTPPPDLYKRWVQFGLLSTHSRLHGSNSFRVPWIFGEDCSEVLRSCVKRKIAMTPYLLQEALVGHKKGTPIMRPMFLEFPEDLNTYSIDTQYMFGSNLLVAPVFTEEGKVSFYVPYLDDGSNHDANAKWVSWFDHSKTYECGRWYTEVHGFDTLPILIRPGSVTAVNHKITAPDQDPFDGLEFLVNNTIPVKDELTIVNPDAVHEVLKVIPFECAAAKDGEKPAKIVPANN</sequence>
<dbReference type="PANTHER" id="PTHR43053">
    <property type="entry name" value="GLYCOSIDASE FAMILY 31"/>
    <property type="match status" value="1"/>
</dbReference>
<gene>
    <name evidence="7" type="ORF">AAP_06406</name>
</gene>
<evidence type="ECO:0000259" key="6">
    <source>
        <dbReference type="Pfam" id="PF21365"/>
    </source>
</evidence>
<organism evidence="7 8">
    <name type="scientific">Ascosphaera apis ARSEF 7405</name>
    <dbReference type="NCBI Taxonomy" id="392613"/>
    <lineage>
        <taxon>Eukaryota</taxon>
        <taxon>Fungi</taxon>
        <taxon>Dikarya</taxon>
        <taxon>Ascomycota</taxon>
        <taxon>Pezizomycotina</taxon>
        <taxon>Eurotiomycetes</taxon>
        <taxon>Eurotiomycetidae</taxon>
        <taxon>Onygenales</taxon>
        <taxon>Ascosphaeraceae</taxon>
        <taxon>Ascosphaera</taxon>
    </lineage>
</organism>
<dbReference type="SUPFAM" id="SSF51011">
    <property type="entry name" value="Glycosyl hydrolase domain"/>
    <property type="match status" value="1"/>
</dbReference>
<evidence type="ECO:0000256" key="4">
    <source>
        <dbReference type="RuleBase" id="RU361185"/>
    </source>
</evidence>
<evidence type="ECO:0000256" key="1">
    <source>
        <dbReference type="ARBA" id="ARBA00007806"/>
    </source>
</evidence>
<accession>A0A167UTV5</accession>
<dbReference type="AlphaFoldDB" id="A0A167UTV5"/>
<feature type="domain" description="Glycosyl hydrolase family 31 C-terminal" evidence="6">
    <location>
        <begin position="333"/>
        <end position="428"/>
    </location>
</feature>
<dbReference type="InterPro" id="IPR017853">
    <property type="entry name" value="GH"/>
</dbReference>
<comment type="caution">
    <text evidence="7">The sequence shown here is derived from an EMBL/GenBank/DDBJ whole genome shotgun (WGS) entry which is preliminary data.</text>
</comment>
<proteinExistence type="inferred from homology"/>
<dbReference type="PANTHER" id="PTHR43053:SF4">
    <property type="entry name" value="MYOGENESIS-REGULATING GLYCOSIDASE"/>
    <property type="match status" value="1"/>
</dbReference>
<name>A0A167UTV5_9EURO</name>
<dbReference type="EMBL" id="AZGZ01000057">
    <property type="protein sequence ID" value="KZZ86601.1"/>
    <property type="molecule type" value="Genomic_DNA"/>
</dbReference>
<dbReference type="NCBIfam" id="NF007940">
    <property type="entry name" value="PRK10658.1"/>
    <property type="match status" value="1"/>
</dbReference>
<dbReference type="GO" id="GO:0005975">
    <property type="term" value="P:carbohydrate metabolic process"/>
    <property type="evidence" value="ECO:0007669"/>
    <property type="project" value="InterPro"/>
</dbReference>
<comment type="similarity">
    <text evidence="1 4">Belongs to the glycosyl hydrolase 31 family.</text>
</comment>
<dbReference type="CDD" id="cd06593">
    <property type="entry name" value="GH31_xylosidase_YicI"/>
    <property type="match status" value="1"/>
</dbReference>
<keyword evidence="2 4" id="KW-0378">Hydrolase</keyword>
<dbReference type="InterPro" id="IPR000322">
    <property type="entry name" value="Glyco_hydro_31_TIM"/>
</dbReference>
<dbReference type="Proteomes" id="UP000242877">
    <property type="component" value="Unassembled WGS sequence"/>
</dbReference>
<dbReference type="GO" id="GO:0004553">
    <property type="term" value="F:hydrolase activity, hydrolyzing O-glycosyl compounds"/>
    <property type="evidence" value="ECO:0007669"/>
    <property type="project" value="InterPro"/>
</dbReference>
<protein>
    <submittedName>
        <fullName evidence="7">Glycoside hydrolase, family 31</fullName>
    </submittedName>
</protein>
<dbReference type="InterPro" id="IPR048395">
    <property type="entry name" value="Glyco_hydro_31_C"/>
</dbReference>
<reference evidence="7 8" key="1">
    <citation type="journal article" date="2016" name="Genome Biol. Evol.">
        <title>Divergent and convergent evolution of fungal pathogenicity.</title>
        <authorList>
            <person name="Shang Y."/>
            <person name="Xiao G."/>
            <person name="Zheng P."/>
            <person name="Cen K."/>
            <person name="Zhan S."/>
            <person name="Wang C."/>
        </authorList>
    </citation>
    <scope>NUCLEOTIDE SEQUENCE [LARGE SCALE GENOMIC DNA]</scope>
    <source>
        <strain evidence="7 8">ARSEF 7405</strain>
    </source>
</reference>
<dbReference type="SUPFAM" id="SSF51445">
    <property type="entry name" value="(Trans)glycosidases"/>
    <property type="match status" value="1"/>
</dbReference>
<dbReference type="Gene3D" id="2.60.40.1180">
    <property type="entry name" value="Golgi alpha-mannosidase II"/>
    <property type="match status" value="1"/>
</dbReference>
<dbReference type="OrthoDB" id="4197479at2759"/>
<evidence type="ECO:0000256" key="3">
    <source>
        <dbReference type="ARBA" id="ARBA00023295"/>
    </source>
</evidence>
<dbReference type="Gene3D" id="3.20.20.80">
    <property type="entry name" value="Glycosidases"/>
    <property type="match status" value="1"/>
</dbReference>
<dbReference type="InterPro" id="IPR013780">
    <property type="entry name" value="Glyco_hydro_b"/>
</dbReference>